<keyword evidence="3" id="KW-1185">Reference proteome</keyword>
<feature type="transmembrane region" description="Helical" evidence="1">
    <location>
        <begin position="440"/>
        <end position="459"/>
    </location>
</feature>
<reference evidence="2 3" key="1">
    <citation type="submission" date="2016-12" db="EMBL/GenBank/DDBJ databases">
        <title>Trade-off between light-utilization and light-protection in marine flavobacteria.</title>
        <authorList>
            <person name="Kumagai Y."/>
            <person name="Yoshizawa S."/>
            <person name="Kogure K."/>
            <person name="Iwasaki W."/>
        </authorList>
    </citation>
    <scope>NUCLEOTIDE SEQUENCE [LARGE SCALE GENOMIC DNA]</scope>
    <source>
        <strain evidence="2 3">NBRC 108759</strain>
    </source>
</reference>
<proteinExistence type="predicted"/>
<dbReference type="AlphaFoldDB" id="A0A2S7WKW9"/>
<keyword evidence="1" id="KW-0812">Transmembrane</keyword>
<comment type="caution">
    <text evidence="2">The sequence shown here is derived from an EMBL/GenBank/DDBJ whole genome shotgun (WGS) entry which is preliminary data.</text>
</comment>
<dbReference type="Proteomes" id="UP000238882">
    <property type="component" value="Unassembled WGS sequence"/>
</dbReference>
<keyword evidence="1" id="KW-1133">Transmembrane helix</keyword>
<dbReference type="RefSeq" id="WP_105014806.1">
    <property type="nucleotide sequence ID" value="NZ_MSCN01000001.1"/>
</dbReference>
<feature type="transmembrane region" description="Helical" evidence="1">
    <location>
        <begin position="23"/>
        <end position="45"/>
    </location>
</feature>
<evidence type="ECO:0000313" key="2">
    <source>
        <dbReference type="EMBL" id="PQJ78223.1"/>
    </source>
</evidence>
<evidence type="ECO:0000256" key="1">
    <source>
        <dbReference type="SAM" id="Phobius"/>
    </source>
</evidence>
<organism evidence="2 3">
    <name type="scientific">Polaribacter porphyrae</name>
    <dbReference type="NCBI Taxonomy" id="1137780"/>
    <lineage>
        <taxon>Bacteria</taxon>
        <taxon>Pseudomonadati</taxon>
        <taxon>Bacteroidota</taxon>
        <taxon>Flavobacteriia</taxon>
        <taxon>Flavobacteriales</taxon>
        <taxon>Flavobacteriaceae</taxon>
    </lineage>
</organism>
<protein>
    <submittedName>
        <fullName evidence="2">Uncharacterized protein</fullName>
    </submittedName>
</protein>
<dbReference type="OrthoDB" id="996104at2"/>
<feature type="transmembrane region" description="Helical" evidence="1">
    <location>
        <begin position="513"/>
        <end position="534"/>
    </location>
</feature>
<sequence>MNFINKVNKYLLEHYPLIWNTRLVWMTGVNVIIHMLFFIIGYFSVSGLEDLKEHYNLSDFFFNTSVLYYNFLISIFIILIWIIFYLRNNAFKNLYSIPKSYLFKQFCIVFIIFLLSITQNYSFRSGLTTKIKSLYDWESVDADIKKFNKAGIFLIHNEDEYEIDKKQYPKPFPLKMAYANSLEYMENIDTTRAYINFKDTYYQFYTINKKKQQEKERKSILNIFENNDIDFTIRDVVDITEFKEFINPSLYNYSKELFVYGQDSITKKLQLQHHQKVLDERNESILKNEINTLLSLAEKYDLDHNLDVDTLLKMVYNPPNFLLTELINPSNPGLPQYFKSFNKKYNEEILYSKTLYYDLGRIDNYFKNVYEAYFVSSAVGLLYFFIGFAFFLGVVFFIFKTTSVKSLLLSVVASIVVLIIIVWLMSSSRRLILNSDYREFAIMLFVSFIIILFAFIAYVSKWKKLIVSINWSLALLAIPIFFLFFGLTITEYLKNSHLDKFPKDYSYKSNFDIWFTNYGFWAIILVSFFSVYVYSIYIRKLKARPE</sequence>
<feature type="transmembrane region" description="Helical" evidence="1">
    <location>
        <begin position="406"/>
        <end position="425"/>
    </location>
</feature>
<feature type="transmembrane region" description="Helical" evidence="1">
    <location>
        <begin position="471"/>
        <end position="493"/>
    </location>
</feature>
<accession>A0A2S7WKW9</accession>
<keyword evidence="1" id="KW-0472">Membrane</keyword>
<feature type="transmembrane region" description="Helical" evidence="1">
    <location>
        <begin position="106"/>
        <end position="123"/>
    </location>
</feature>
<name>A0A2S7WKW9_9FLAO</name>
<feature type="transmembrane region" description="Helical" evidence="1">
    <location>
        <begin position="373"/>
        <end position="399"/>
    </location>
</feature>
<dbReference type="EMBL" id="MSCN01000001">
    <property type="protein sequence ID" value="PQJ78223.1"/>
    <property type="molecule type" value="Genomic_DNA"/>
</dbReference>
<feature type="transmembrane region" description="Helical" evidence="1">
    <location>
        <begin position="65"/>
        <end position="86"/>
    </location>
</feature>
<gene>
    <name evidence="2" type="ORF">BTO18_03015</name>
</gene>
<evidence type="ECO:0000313" key="3">
    <source>
        <dbReference type="Proteomes" id="UP000238882"/>
    </source>
</evidence>